<keyword evidence="9" id="KW-1185">Reference proteome</keyword>
<dbReference type="PANTHER" id="PTHR30213">
    <property type="entry name" value="INNER MEMBRANE PROTEIN YHJD"/>
    <property type="match status" value="1"/>
</dbReference>
<evidence type="ECO:0000256" key="1">
    <source>
        <dbReference type="ARBA" id="ARBA00004651"/>
    </source>
</evidence>
<dbReference type="Pfam" id="PF03631">
    <property type="entry name" value="Virul_fac_BrkB"/>
    <property type="match status" value="1"/>
</dbReference>
<dbReference type="InterPro" id="IPR017039">
    <property type="entry name" value="Virul_fac_BrkB"/>
</dbReference>
<evidence type="ECO:0000256" key="7">
    <source>
        <dbReference type="SAM" id="Phobius"/>
    </source>
</evidence>
<keyword evidence="5 7" id="KW-0472">Membrane</keyword>
<evidence type="ECO:0000313" key="8">
    <source>
        <dbReference type="EMBL" id="MFC5506825.1"/>
    </source>
</evidence>
<feature type="transmembrane region" description="Helical" evidence="7">
    <location>
        <begin position="284"/>
        <end position="308"/>
    </location>
</feature>
<evidence type="ECO:0000256" key="3">
    <source>
        <dbReference type="ARBA" id="ARBA00022692"/>
    </source>
</evidence>
<dbReference type="Proteomes" id="UP001596060">
    <property type="component" value="Unassembled WGS sequence"/>
</dbReference>
<dbReference type="PANTHER" id="PTHR30213:SF0">
    <property type="entry name" value="UPF0761 MEMBRANE PROTEIN YIHY"/>
    <property type="match status" value="1"/>
</dbReference>
<gene>
    <name evidence="8" type="ORF">ACFPN9_16360</name>
</gene>
<organism evidence="8 9">
    <name type="scientific">Bosea massiliensis</name>
    <dbReference type="NCBI Taxonomy" id="151419"/>
    <lineage>
        <taxon>Bacteria</taxon>
        <taxon>Pseudomonadati</taxon>
        <taxon>Pseudomonadota</taxon>
        <taxon>Alphaproteobacteria</taxon>
        <taxon>Hyphomicrobiales</taxon>
        <taxon>Boseaceae</taxon>
        <taxon>Bosea</taxon>
    </lineage>
</organism>
<keyword evidence="2" id="KW-1003">Cell membrane</keyword>
<sequence length="349" mass="37886">MSLLKRITGAAGAGVVLGYAAEAVSRRLSRGNREAARGRMARVPWQMTWLGWKDVMLRFATNIADNRISSLAGAVAFFTLLSMVPALSLLVTIYRYLTDPATIAEQLDAVTTVFPQAARELIHEQAMRLAGQNVEALSLTFLISFAVAAWSANAAVKAVFDALNIIYREQEKRSFIKLNLISLATTISGVILLVAALTVIASLPVVTALFPFAFELERLIRLVRWPAFFLMATLAIAALYWIGPSRERARFVWVMPGAVAAALLWAGASWAFSWYVGTLGNYTATYGSLATIVVFMTWLWLSAMIVLAGAEFNAELEHQTAHDTTTGTPKPMGLRGARMADTLGPPAAG</sequence>
<comment type="caution">
    <text evidence="8">The sequence shown here is derived from an EMBL/GenBank/DDBJ whole genome shotgun (WGS) entry which is preliminary data.</text>
</comment>
<dbReference type="RefSeq" id="WP_067253646.1">
    <property type="nucleotide sequence ID" value="NZ_JBHSLU010000051.1"/>
</dbReference>
<accession>A0ABW0P270</accession>
<feature type="transmembrane region" description="Helical" evidence="7">
    <location>
        <begin position="251"/>
        <end position="272"/>
    </location>
</feature>
<evidence type="ECO:0000313" key="9">
    <source>
        <dbReference type="Proteomes" id="UP001596060"/>
    </source>
</evidence>
<evidence type="ECO:0000256" key="5">
    <source>
        <dbReference type="ARBA" id="ARBA00023136"/>
    </source>
</evidence>
<reference evidence="9" key="1">
    <citation type="journal article" date="2019" name="Int. J. Syst. Evol. Microbiol.">
        <title>The Global Catalogue of Microorganisms (GCM) 10K type strain sequencing project: providing services to taxonomists for standard genome sequencing and annotation.</title>
        <authorList>
            <consortium name="The Broad Institute Genomics Platform"/>
            <consortium name="The Broad Institute Genome Sequencing Center for Infectious Disease"/>
            <person name="Wu L."/>
            <person name="Ma J."/>
        </authorList>
    </citation>
    <scope>NUCLEOTIDE SEQUENCE [LARGE SCALE GENOMIC DNA]</scope>
    <source>
        <strain evidence="9">CCUG 43117</strain>
    </source>
</reference>
<dbReference type="EMBL" id="JBHSLU010000051">
    <property type="protein sequence ID" value="MFC5506825.1"/>
    <property type="molecule type" value="Genomic_DNA"/>
</dbReference>
<dbReference type="NCBIfam" id="TIGR00765">
    <property type="entry name" value="yihY_not_rbn"/>
    <property type="match status" value="1"/>
</dbReference>
<feature type="transmembrane region" description="Helical" evidence="7">
    <location>
        <begin position="136"/>
        <end position="160"/>
    </location>
</feature>
<feature type="transmembrane region" description="Helical" evidence="7">
    <location>
        <begin position="180"/>
        <end position="203"/>
    </location>
</feature>
<evidence type="ECO:0000256" key="2">
    <source>
        <dbReference type="ARBA" id="ARBA00022475"/>
    </source>
</evidence>
<feature type="region of interest" description="Disordered" evidence="6">
    <location>
        <begin position="320"/>
        <end position="349"/>
    </location>
</feature>
<feature type="transmembrane region" description="Helical" evidence="7">
    <location>
        <begin position="71"/>
        <end position="97"/>
    </location>
</feature>
<keyword evidence="3 7" id="KW-0812">Transmembrane</keyword>
<dbReference type="PIRSF" id="PIRSF035875">
    <property type="entry name" value="RNase_BN"/>
    <property type="match status" value="1"/>
</dbReference>
<proteinExistence type="predicted"/>
<evidence type="ECO:0000256" key="6">
    <source>
        <dbReference type="SAM" id="MobiDB-lite"/>
    </source>
</evidence>
<feature type="transmembrane region" description="Helical" evidence="7">
    <location>
        <begin position="223"/>
        <end position="242"/>
    </location>
</feature>
<keyword evidence="4 7" id="KW-1133">Transmembrane helix</keyword>
<name>A0ABW0P270_9HYPH</name>
<evidence type="ECO:0000256" key="4">
    <source>
        <dbReference type="ARBA" id="ARBA00022989"/>
    </source>
</evidence>
<protein>
    <submittedName>
        <fullName evidence="8">YihY/virulence factor BrkB family protein</fullName>
    </submittedName>
</protein>
<comment type="subcellular location">
    <subcellularLocation>
        <location evidence="1">Cell membrane</location>
        <topology evidence="1">Multi-pass membrane protein</topology>
    </subcellularLocation>
</comment>